<keyword evidence="3" id="KW-1185">Reference proteome</keyword>
<evidence type="ECO:0000313" key="3">
    <source>
        <dbReference type="Proteomes" id="UP000886653"/>
    </source>
</evidence>
<comment type="caution">
    <text evidence="2">The sequence shown here is derived from an EMBL/GenBank/DDBJ whole genome shotgun (WGS) entry which is preliminary data.</text>
</comment>
<protein>
    <submittedName>
        <fullName evidence="2">Uncharacterized protein</fullName>
    </submittedName>
</protein>
<organism evidence="2 3">
    <name type="scientific">Cronartium quercuum f. sp. fusiforme G11</name>
    <dbReference type="NCBI Taxonomy" id="708437"/>
    <lineage>
        <taxon>Eukaryota</taxon>
        <taxon>Fungi</taxon>
        <taxon>Dikarya</taxon>
        <taxon>Basidiomycota</taxon>
        <taxon>Pucciniomycotina</taxon>
        <taxon>Pucciniomycetes</taxon>
        <taxon>Pucciniales</taxon>
        <taxon>Coleosporiaceae</taxon>
        <taxon>Cronartium</taxon>
    </lineage>
</organism>
<feature type="region of interest" description="Disordered" evidence="1">
    <location>
        <begin position="293"/>
        <end position="317"/>
    </location>
</feature>
<dbReference type="AlphaFoldDB" id="A0A9P6NGH2"/>
<dbReference type="EMBL" id="MU167313">
    <property type="protein sequence ID" value="KAG0143689.1"/>
    <property type="molecule type" value="Genomic_DNA"/>
</dbReference>
<reference evidence="2" key="1">
    <citation type="submission" date="2013-11" db="EMBL/GenBank/DDBJ databases">
        <title>Genome sequence of the fusiform rust pathogen reveals effectors for host alternation and coevolution with pine.</title>
        <authorList>
            <consortium name="DOE Joint Genome Institute"/>
            <person name="Smith K."/>
            <person name="Pendleton A."/>
            <person name="Kubisiak T."/>
            <person name="Anderson C."/>
            <person name="Salamov A."/>
            <person name="Aerts A."/>
            <person name="Riley R."/>
            <person name="Clum A."/>
            <person name="Lindquist E."/>
            <person name="Ence D."/>
            <person name="Campbell M."/>
            <person name="Kronenberg Z."/>
            <person name="Feau N."/>
            <person name="Dhillon B."/>
            <person name="Hamelin R."/>
            <person name="Burleigh J."/>
            <person name="Smith J."/>
            <person name="Yandell M."/>
            <person name="Nelson C."/>
            <person name="Grigoriev I."/>
            <person name="Davis J."/>
        </authorList>
    </citation>
    <scope>NUCLEOTIDE SEQUENCE</scope>
    <source>
        <strain evidence="2">G11</strain>
    </source>
</reference>
<evidence type="ECO:0000256" key="1">
    <source>
        <dbReference type="SAM" id="MobiDB-lite"/>
    </source>
</evidence>
<dbReference type="Proteomes" id="UP000886653">
    <property type="component" value="Unassembled WGS sequence"/>
</dbReference>
<name>A0A9P6NGH2_9BASI</name>
<evidence type="ECO:0000313" key="2">
    <source>
        <dbReference type="EMBL" id="KAG0143689.1"/>
    </source>
</evidence>
<sequence length="317" mass="37238">MEMASQFWEYKLVLPFMYFALSQQPRLINWRREFEITVHVFKAYYISRLASQQPVKCDQFAYFLIWYTDLIVHMSSPSLFGHYRDEEFNTQKTESTLVWTHNSPARLLWAIYDGTAYNNNFAPSQSKGRIKFEDDMINQVPQSLERNNRALGFWDDWFSKSETIDQTVPEMLSKKEYSTAELSGELELLKMSDILEARNKAPVMNLWNEWKSNQIDFIQTASHYSNMDIRQLGVVTLTRMYYAFSYFLNSQLLQVAPLTSFLELIKNPGDFWSQYDIVAARKRELSMIQAISKAKSKNPTTQANPGAKRTPKRQRVQ</sequence>
<gene>
    <name evidence="2" type="ORF">CROQUDRAFT_170736</name>
</gene>
<accession>A0A9P6NGH2</accession>
<dbReference type="OrthoDB" id="10515317at2759"/>
<proteinExistence type="predicted"/>